<dbReference type="AlphaFoldDB" id="A0A1M5PE67"/>
<proteinExistence type="predicted"/>
<keyword evidence="2" id="KW-1185">Reference proteome</keyword>
<dbReference type="Proteomes" id="UP000184501">
    <property type="component" value="Unassembled WGS sequence"/>
</dbReference>
<dbReference type="OrthoDB" id="113459at2"/>
<sequence>MSALWGACDVLVTEGQRLADEVGRVTGLDVQSPDVFLTYAVDVDLPRAARALVGMARTRWIRSLDGESADYEVRARLIKWARENRLPSLAEILDQADVD</sequence>
<dbReference type="EMBL" id="FQVN01000018">
    <property type="protein sequence ID" value="SHH00018.1"/>
    <property type="molecule type" value="Genomic_DNA"/>
</dbReference>
<dbReference type="RefSeq" id="WP_073489874.1">
    <property type="nucleotide sequence ID" value="NZ_FQVN01000018.1"/>
</dbReference>
<gene>
    <name evidence="1" type="ORF">SAMN05444320_11826</name>
</gene>
<accession>A0A1M5PE67</accession>
<name>A0A1M5PE67_STRHI</name>
<reference evidence="1 2" key="1">
    <citation type="submission" date="2016-11" db="EMBL/GenBank/DDBJ databases">
        <authorList>
            <person name="Jaros S."/>
            <person name="Januszkiewicz K."/>
            <person name="Wedrychowicz H."/>
        </authorList>
    </citation>
    <scope>NUCLEOTIDE SEQUENCE [LARGE SCALE GENOMIC DNA]</scope>
    <source>
        <strain evidence="1 2">DSM 44523</strain>
    </source>
</reference>
<protein>
    <submittedName>
        <fullName evidence="1">Uncharacterized protein</fullName>
    </submittedName>
</protein>
<evidence type="ECO:0000313" key="1">
    <source>
        <dbReference type="EMBL" id="SHH00018.1"/>
    </source>
</evidence>
<organism evidence="1 2">
    <name type="scientific">Streptoalloteichus hindustanus</name>
    <dbReference type="NCBI Taxonomy" id="2017"/>
    <lineage>
        <taxon>Bacteria</taxon>
        <taxon>Bacillati</taxon>
        <taxon>Actinomycetota</taxon>
        <taxon>Actinomycetes</taxon>
        <taxon>Pseudonocardiales</taxon>
        <taxon>Pseudonocardiaceae</taxon>
        <taxon>Streptoalloteichus</taxon>
    </lineage>
</organism>
<evidence type="ECO:0000313" key="2">
    <source>
        <dbReference type="Proteomes" id="UP000184501"/>
    </source>
</evidence>
<dbReference type="STRING" id="2017.SAMN05444320_11826"/>